<feature type="domain" description="R13L1/DRL21-like LRR repeat region" evidence="4">
    <location>
        <begin position="314"/>
        <end position="434"/>
    </location>
</feature>
<dbReference type="EMBL" id="DUZY01000001">
    <property type="protein sequence ID" value="DAD24497.1"/>
    <property type="molecule type" value="Genomic_DNA"/>
</dbReference>
<dbReference type="InterPro" id="IPR001611">
    <property type="entry name" value="Leu-rich_rpt"/>
</dbReference>
<dbReference type="SUPFAM" id="SSF52058">
    <property type="entry name" value="L domain-like"/>
    <property type="match status" value="1"/>
</dbReference>
<accession>A0A822XVY9</accession>
<evidence type="ECO:0000313" key="5">
    <source>
        <dbReference type="EMBL" id="DAD24497.1"/>
    </source>
</evidence>
<sequence>MVAKEIKAATSDEEKSKEELPYSSSTSRVASTQIITTPQIGHKFNLLPESIKRCFYYSCLFPKRYEFEEEKLIQLWIAGGLVLPDRYLKEDKGRDIFVKLLWNSLFQRSSLVYPNGIPRYKVPDDVYDLVQQSCPDVFVTTADREPTATTLHSLLLLHHSNDTAIFKSLYESEMLRTLILLNEENHRSRIRQVPPDLFLRLRFLSAVDLSGTCIMELPTSIENLKHLAFLDLSYTPITILPDSICSLNHLLTLNLRYCSELIELPNSISKMLSLRHLDLEGARQLTSMPPSIGKLTNLRKLGTFVVGREEGCRIEELRNLNKLEGSLSIINLENVMDENGAKRVRLRGKKYLRKIEFQWSGVEWGRKAENVLNNLRPPSQVRELKILHYGGSTFPEWLSFSNLTTIILIGCGGCTHLPSLGELPNLTSLCIEEMHALKEINNYGLRKFGIPEFPRLMKLELDGMHELRKWWEIEVGDMPRLHKLTITDCPKLTTLPMLEWLPSLRHLEVTLCPKISSLPDGAPPNLRSLIIAESPKLEKRCRKGKGEDWHKIARVPDIWIHYKQISGIKTEHSQEQTSGSDLGVETQ</sequence>
<dbReference type="Pfam" id="PF25019">
    <property type="entry name" value="LRR_R13L1-DRL21"/>
    <property type="match status" value="1"/>
</dbReference>
<dbReference type="InterPro" id="IPR032675">
    <property type="entry name" value="LRR_dom_sf"/>
</dbReference>
<dbReference type="Gene3D" id="1.10.10.10">
    <property type="entry name" value="Winged helix-like DNA-binding domain superfamily/Winged helix DNA-binding domain"/>
    <property type="match status" value="1"/>
</dbReference>
<dbReference type="PANTHER" id="PTHR47186:SF3">
    <property type="entry name" value="OS09G0267800 PROTEIN"/>
    <property type="match status" value="1"/>
</dbReference>
<dbReference type="InterPro" id="IPR058922">
    <property type="entry name" value="WHD_DRP"/>
</dbReference>
<dbReference type="Gene3D" id="3.80.10.10">
    <property type="entry name" value="Ribonuclease Inhibitor"/>
    <property type="match status" value="2"/>
</dbReference>
<dbReference type="PANTHER" id="PTHR47186">
    <property type="entry name" value="LEUCINE-RICH REPEAT-CONTAINING PROTEIN 57"/>
    <property type="match status" value="1"/>
</dbReference>
<evidence type="ECO:0000259" key="3">
    <source>
        <dbReference type="Pfam" id="PF23559"/>
    </source>
</evidence>
<feature type="domain" description="Disease resistance protein winged helix" evidence="3">
    <location>
        <begin position="60"/>
        <end position="130"/>
    </location>
</feature>
<organism evidence="5 6">
    <name type="scientific">Nelumbo nucifera</name>
    <name type="common">Sacred lotus</name>
    <dbReference type="NCBI Taxonomy" id="4432"/>
    <lineage>
        <taxon>Eukaryota</taxon>
        <taxon>Viridiplantae</taxon>
        <taxon>Streptophyta</taxon>
        <taxon>Embryophyta</taxon>
        <taxon>Tracheophyta</taxon>
        <taxon>Spermatophyta</taxon>
        <taxon>Magnoliopsida</taxon>
        <taxon>Proteales</taxon>
        <taxon>Nelumbonaceae</taxon>
        <taxon>Nelumbo</taxon>
    </lineage>
</organism>
<reference evidence="5 6" key="1">
    <citation type="journal article" date="2020" name="Mol. Biol. Evol.">
        <title>Distinct Expression and Methylation Patterns for Genes with Different Fates following a Single Whole-Genome Duplication in Flowering Plants.</title>
        <authorList>
            <person name="Shi T."/>
            <person name="Rahmani R.S."/>
            <person name="Gugger P.F."/>
            <person name="Wang M."/>
            <person name="Li H."/>
            <person name="Zhang Y."/>
            <person name="Li Z."/>
            <person name="Wang Q."/>
            <person name="Van de Peer Y."/>
            <person name="Marchal K."/>
            <person name="Chen J."/>
        </authorList>
    </citation>
    <scope>NUCLEOTIDE SEQUENCE [LARGE SCALE GENOMIC DNA]</scope>
    <source>
        <tissue evidence="5">Leaf</tissue>
    </source>
</reference>
<feature type="compositionally biased region" description="Basic and acidic residues" evidence="2">
    <location>
        <begin position="1"/>
        <end position="20"/>
    </location>
</feature>
<evidence type="ECO:0000313" key="6">
    <source>
        <dbReference type="Proteomes" id="UP000607653"/>
    </source>
</evidence>
<dbReference type="InterPro" id="IPR056789">
    <property type="entry name" value="LRR_R13L1-DRL21"/>
</dbReference>
<dbReference type="Proteomes" id="UP000607653">
    <property type="component" value="Unassembled WGS sequence"/>
</dbReference>
<keyword evidence="6" id="KW-1185">Reference proteome</keyword>
<evidence type="ECO:0000259" key="4">
    <source>
        <dbReference type="Pfam" id="PF25019"/>
    </source>
</evidence>
<dbReference type="Pfam" id="PF23559">
    <property type="entry name" value="WHD_DRP"/>
    <property type="match status" value="1"/>
</dbReference>
<feature type="region of interest" description="Disordered" evidence="2">
    <location>
        <begin position="1"/>
        <end position="24"/>
    </location>
</feature>
<dbReference type="InterPro" id="IPR036388">
    <property type="entry name" value="WH-like_DNA-bd_sf"/>
</dbReference>
<keyword evidence="1" id="KW-0611">Plant defense</keyword>
<dbReference type="Pfam" id="PF00560">
    <property type="entry name" value="LRR_1"/>
    <property type="match status" value="1"/>
</dbReference>
<dbReference type="GO" id="GO:0006952">
    <property type="term" value="P:defense response"/>
    <property type="evidence" value="ECO:0007669"/>
    <property type="project" value="UniProtKB-KW"/>
</dbReference>
<proteinExistence type="predicted"/>
<name>A0A822XVY9_NELNU</name>
<comment type="caution">
    <text evidence="5">The sequence shown here is derived from an EMBL/GenBank/DDBJ whole genome shotgun (WGS) entry which is preliminary data.</text>
</comment>
<gene>
    <name evidence="5" type="ORF">HUJ06_025961</name>
</gene>
<evidence type="ECO:0000256" key="2">
    <source>
        <dbReference type="SAM" id="MobiDB-lite"/>
    </source>
</evidence>
<evidence type="ECO:0000256" key="1">
    <source>
        <dbReference type="ARBA" id="ARBA00022821"/>
    </source>
</evidence>
<protein>
    <recommendedName>
        <fullName evidence="7">Disease resistance RPP13-like protein 1</fullName>
    </recommendedName>
</protein>
<dbReference type="AlphaFoldDB" id="A0A822XVY9"/>
<evidence type="ECO:0008006" key="7">
    <source>
        <dbReference type="Google" id="ProtNLM"/>
    </source>
</evidence>